<comment type="caution">
    <text evidence="2">The sequence shown here is derived from an EMBL/GenBank/DDBJ whole genome shotgun (WGS) entry which is preliminary data.</text>
</comment>
<dbReference type="Proteomes" id="UP000294850">
    <property type="component" value="Unassembled WGS sequence"/>
</dbReference>
<evidence type="ECO:0000313" key="3">
    <source>
        <dbReference type="Proteomes" id="UP000294850"/>
    </source>
</evidence>
<dbReference type="EMBL" id="SMFL01000001">
    <property type="protein sequence ID" value="TDE18499.1"/>
    <property type="molecule type" value="Genomic_DNA"/>
</dbReference>
<name>A0A4R5DVL9_9BACT</name>
<feature type="chain" id="PRO_5020340848" evidence="1">
    <location>
        <begin position="21"/>
        <end position="166"/>
    </location>
</feature>
<sequence length="166" mass="18088">MKVTLLLLAFVFFAFVGAFAQTPRVTAEGKNISIAYGQPSKKGRVVLGKEGSAGLDKYDKVWRTGANASTEITFKKDGQFGGKAVKAGTYSLFSIPGETQWTVILNSVLKQNGAFEYEQNKSKDVLSVTVPAKKYAASAEKLTFKVSDKSVDLQWDKEGFSVPVKF</sequence>
<dbReference type="Pfam" id="PF11138">
    <property type="entry name" value="DUF2911"/>
    <property type="match status" value="1"/>
</dbReference>
<dbReference type="AlphaFoldDB" id="A0A4R5DVL9"/>
<dbReference type="InterPro" id="IPR021314">
    <property type="entry name" value="DUF2911"/>
</dbReference>
<protein>
    <submittedName>
        <fullName evidence="2">DUF2911 domain-containing protein</fullName>
    </submittedName>
</protein>
<proteinExistence type="predicted"/>
<keyword evidence="1" id="KW-0732">Signal</keyword>
<evidence type="ECO:0000313" key="2">
    <source>
        <dbReference type="EMBL" id="TDE18499.1"/>
    </source>
</evidence>
<evidence type="ECO:0000256" key="1">
    <source>
        <dbReference type="SAM" id="SignalP"/>
    </source>
</evidence>
<dbReference type="RefSeq" id="WP_131956463.1">
    <property type="nucleotide sequence ID" value="NZ_SMFL01000001.1"/>
</dbReference>
<reference evidence="2 3" key="1">
    <citation type="submission" date="2019-03" db="EMBL/GenBank/DDBJ databases">
        <title>Dyadobacter AR-3-6 sp. nov., isolated from arctic soil.</title>
        <authorList>
            <person name="Chaudhary D.K."/>
        </authorList>
    </citation>
    <scope>NUCLEOTIDE SEQUENCE [LARGE SCALE GENOMIC DNA]</scope>
    <source>
        <strain evidence="2 3">AR-3-6</strain>
    </source>
</reference>
<feature type="signal peptide" evidence="1">
    <location>
        <begin position="1"/>
        <end position="20"/>
    </location>
</feature>
<gene>
    <name evidence="2" type="ORF">E0F88_02885</name>
</gene>
<dbReference type="OrthoDB" id="195456at2"/>
<keyword evidence="3" id="KW-1185">Reference proteome</keyword>
<accession>A0A4R5DVL9</accession>
<organism evidence="2 3">
    <name type="scientific">Dyadobacter psychrotolerans</name>
    <dbReference type="NCBI Taxonomy" id="2541721"/>
    <lineage>
        <taxon>Bacteria</taxon>
        <taxon>Pseudomonadati</taxon>
        <taxon>Bacteroidota</taxon>
        <taxon>Cytophagia</taxon>
        <taxon>Cytophagales</taxon>
        <taxon>Spirosomataceae</taxon>
        <taxon>Dyadobacter</taxon>
    </lineage>
</organism>